<protein>
    <submittedName>
        <fullName evidence="1">Uncharacterized protein</fullName>
    </submittedName>
</protein>
<evidence type="ECO:0000313" key="2">
    <source>
        <dbReference type="Proteomes" id="UP001055811"/>
    </source>
</evidence>
<organism evidence="1 2">
    <name type="scientific">Cichorium intybus</name>
    <name type="common">Chicory</name>
    <dbReference type="NCBI Taxonomy" id="13427"/>
    <lineage>
        <taxon>Eukaryota</taxon>
        <taxon>Viridiplantae</taxon>
        <taxon>Streptophyta</taxon>
        <taxon>Embryophyta</taxon>
        <taxon>Tracheophyta</taxon>
        <taxon>Spermatophyta</taxon>
        <taxon>Magnoliopsida</taxon>
        <taxon>eudicotyledons</taxon>
        <taxon>Gunneridae</taxon>
        <taxon>Pentapetalae</taxon>
        <taxon>asterids</taxon>
        <taxon>campanulids</taxon>
        <taxon>Asterales</taxon>
        <taxon>Asteraceae</taxon>
        <taxon>Cichorioideae</taxon>
        <taxon>Cichorieae</taxon>
        <taxon>Cichoriinae</taxon>
        <taxon>Cichorium</taxon>
    </lineage>
</organism>
<sequence length="80" mass="8768">MVPPQAYSSGLTRICVILSEISPSSIVSASRATVDGYPRSSGLFDFNYSLKTQDLANTSQNSLSRRYNLIRILKVLAITN</sequence>
<dbReference type="EMBL" id="CM042011">
    <property type="protein sequence ID" value="KAI3765771.1"/>
    <property type="molecule type" value="Genomic_DNA"/>
</dbReference>
<dbReference type="Proteomes" id="UP001055811">
    <property type="component" value="Linkage Group LG03"/>
</dbReference>
<evidence type="ECO:0000313" key="1">
    <source>
        <dbReference type="EMBL" id="KAI3765771.1"/>
    </source>
</evidence>
<comment type="caution">
    <text evidence="1">The sequence shown here is derived from an EMBL/GenBank/DDBJ whole genome shotgun (WGS) entry which is preliminary data.</text>
</comment>
<name>A0ACB9F4A4_CICIN</name>
<accession>A0ACB9F4A4</accession>
<proteinExistence type="predicted"/>
<reference evidence="1 2" key="2">
    <citation type="journal article" date="2022" name="Mol. Ecol. Resour.">
        <title>The genomes of chicory, endive, great burdock and yacon provide insights into Asteraceae paleo-polyploidization history and plant inulin production.</title>
        <authorList>
            <person name="Fan W."/>
            <person name="Wang S."/>
            <person name="Wang H."/>
            <person name="Wang A."/>
            <person name="Jiang F."/>
            <person name="Liu H."/>
            <person name="Zhao H."/>
            <person name="Xu D."/>
            <person name="Zhang Y."/>
        </authorList>
    </citation>
    <scope>NUCLEOTIDE SEQUENCE [LARGE SCALE GENOMIC DNA]</scope>
    <source>
        <strain evidence="2">cv. Punajuju</strain>
        <tissue evidence="1">Leaves</tissue>
    </source>
</reference>
<keyword evidence="2" id="KW-1185">Reference proteome</keyword>
<reference evidence="2" key="1">
    <citation type="journal article" date="2022" name="Mol. Ecol. Resour.">
        <title>The genomes of chicory, endive, great burdock and yacon provide insights into Asteraceae palaeo-polyploidization history and plant inulin production.</title>
        <authorList>
            <person name="Fan W."/>
            <person name="Wang S."/>
            <person name="Wang H."/>
            <person name="Wang A."/>
            <person name="Jiang F."/>
            <person name="Liu H."/>
            <person name="Zhao H."/>
            <person name="Xu D."/>
            <person name="Zhang Y."/>
        </authorList>
    </citation>
    <scope>NUCLEOTIDE SEQUENCE [LARGE SCALE GENOMIC DNA]</scope>
    <source>
        <strain evidence="2">cv. Punajuju</strain>
    </source>
</reference>
<gene>
    <name evidence="1" type="ORF">L2E82_15814</name>
</gene>